<keyword evidence="1" id="KW-0732">Signal</keyword>
<feature type="signal peptide" evidence="1">
    <location>
        <begin position="1"/>
        <end position="25"/>
    </location>
</feature>
<keyword evidence="3" id="KW-1185">Reference proteome</keyword>
<name>A0A2V2LJZ3_9RHOB</name>
<evidence type="ECO:0000313" key="2">
    <source>
        <dbReference type="EMBL" id="PWR02649.1"/>
    </source>
</evidence>
<dbReference type="InterPro" id="IPR010344">
    <property type="entry name" value="YbjH"/>
</dbReference>
<evidence type="ECO:0000256" key="1">
    <source>
        <dbReference type="SAM" id="SignalP"/>
    </source>
</evidence>
<dbReference type="Proteomes" id="UP000245680">
    <property type="component" value="Unassembled WGS sequence"/>
</dbReference>
<dbReference type="AlphaFoldDB" id="A0A2V2LJZ3"/>
<accession>A0A2V2LJZ3</accession>
<gene>
    <name evidence="2" type="ORF">DKT77_10745</name>
</gene>
<organism evidence="2 3">
    <name type="scientific">Meridianimarinicoccus roseus</name>
    <dbReference type="NCBI Taxonomy" id="2072018"/>
    <lineage>
        <taxon>Bacteria</taxon>
        <taxon>Pseudomonadati</taxon>
        <taxon>Pseudomonadota</taxon>
        <taxon>Alphaproteobacteria</taxon>
        <taxon>Rhodobacterales</taxon>
        <taxon>Paracoccaceae</taxon>
        <taxon>Meridianimarinicoccus</taxon>
    </lineage>
</organism>
<feature type="chain" id="PRO_5016020039" evidence="1">
    <location>
        <begin position="26"/>
        <end position="700"/>
    </location>
</feature>
<proteinExistence type="predicted"/>
<dbReference type="EMBL" id="QGKU01000033">
    <property type="protein sequence ID" value="PWR02649.1"/>
    <property type="molecule type" value="Genomic_DNA"/>
</dbReference>
<dbReference type="OrthoDB" id="19542at2"/>
<protein>
    <submittedName>
        <fullName evidence="2">YjbH domain-containing protein</fullName>
    </submittedName>
</protein>
<sequence>MLPRAFLIRLAAVAAAATCAGATLAQAPEPSPSYSLYGTPGLIDMPTAQSAPDAELATSFGGFSGDVRTALTFQITPRLSGTFRYAGFDGRTYSGLPSEPADLIFDRSFDLRYRFVDETSVRPALAIGLQDLAGTGKLSSEYIVATKQLTRVLDVTAGIGWGRLGTYGRIGSTGSRSEDVAGQGGVPSVEQWFRGDYAAFGGIGLNLGGNLRLEAEYSSDDYEDGQVGGQIDRRTPWNFGLDYRFGNSGQISVYSLFGTELGAQVTFLLNPKTAPVPGGREEAPLPVLRRAPATVSDTSWVVAPEPGIETALREHLARDGLTFEGLSLGPTKATIRIENPRFPLSPQAIGRTARSMARTLPGSVELFEIIPVRNGLALSKVTLRRSDVEDFEFREAEAMRRRVALTDAADAARPIDPDRYPRFSWGITPYVQTGFFDPDIPVRVEVGVRASAAFRPTYNTKLSGAVTKRVVGNLDDTKIDNSGGLYPVRTNFPLYLTEGDPGIENLVFAAFGRPARDLYSRISVGYLESMYGGVSGELLWKPVDSRLGLGVELNHAVQRDFDRRFGFQDYDVTTGHVSAYYEFGSGYLGQVDAGRYLAGDVGATFSLDRTFANGWRVGAFATFTDASADDFGEGSFDKGIEVVIPTSWILGTSRKADVRLDLQPIQRNGGARLRVPDRLYPQVSDYHRAEFDRGFGRFWR</sequence>
<reference evidence="2 3" key="1">
    <citation type="submission" date="2018-05" db="EMBL/GenBank/DDBJ databases">
        <title>Rhodobacteraceae gen. nov., sp. nov. isolated from sea water.</title>
        <authorList>
            <person name="Ren Y."/>
        </authorList>
    </citation>
    <scope>NUCLEOTIDE SEQUENCE [LARGE SCALE GENOMIC DNA]</scope>
    <source>
        <strain evidence="2 3">TG-679</strain>
    </source>
</reference>
<comment type="caution">
    <text evidence="2">The sequence shown here is derived from an EMBL/GenBank/DDBJ whole genome shotgun (WGS) entry which is preliminary data.</text>
</comment>
<dbReference type="Pfam" id="PF06082">
    <property type="entry name" value="YjbH"/>
    <property type="match status" value="1"/>
</dbReference>
<evidence type="ECO:0000313" key="3">
    <source>
        <dbReference type="Proteomes" id="UP000245680"/>
    </source>
</evidence>